<feature type="chain" id="PRO_5041402936" description="Spore coat protein U domain-containing protein" evidence="1">
    <location>
        <begin position="30"/>
        <end position="193"/>
    </location>
</feature>
<dbReference type="AlphaFoldDB" id="A0AA37QHR1"/>
<dbReference type="EMBL" id="BRXS01000005">
    <property type="protein sequence ID" value="GLC27063.1"/>
    <property type="molecule type" value="Genomic_DNA"/>
</dbReference>
<accession>A0AA37QHR1</accession>
<evidence type="ECO:0000313" key="2">
    <source>
        <dbReference type="EMBL" id="GLC27063.1"/>
    </source>
</evidence>
<evidence type="ECO:0008006" key="4">
    <source>
        <dbReference type="Google" id="ProtNLM"/>
    </source>
</evidence>
<proteinExistence type="predicted"/>
<keyword evidence="1" id="KW-0732">Signal</keyword>
<name>A0AA37QHR1_9BACT</name>
<keyword evidence="3" id="KW-1185">Reference proteome</keyword>
<comment type="caution">
    <text evidence="2">The sequence shown here is derived from an EMBL/GenBank/DDBJ whole genome shotgun (WGS) entry which is preliminary data.</text>
</comment>
<protein>
    <recommendedName>
        <fullName evidence="4">Spore coat protein U domain-containing protein</fullName>
    </recommendedName>
</protein>
<dbReference type="RefSeq" id="WP_284351509.1">
    <property type="nucleotide sequence ID" value="NZ_BRXS01000005.1"/>
</dbReference>
<gene>
    <name evidence="2" type="ORF">rosag_35760</name>
</gene>
<dbReference type="Proteomes" id="UP001161325">
    <property type="component" value="Unassembled WGS sequence"/>
</dbReference>
<feature type="signal peptide" evidence="1">
    <location>
        <begin position="1"/>
        <end position="29"/>
    </location>
</feature>
<reference evidence="2" key="1">
    <citation type="submission" date="2022-08" db="EMBL/GenBank/DDBJ databases">
        <title>Draft genome sequencing of Roseisolibacter agri AW1220.</title>
        <authorList>
            <person name="Tobiishi Y."/>
            <person name="Tonouchi A."/>
        </authorList>
    </citation>
    <scope>NUCLEOTIDE SEQUENCE</scope>
    <source>
        <strain evidence="2">AW1220</strain>
    </source>
</reference>
<evidence type="ECO:0000256" key="1">
    <source>
        <dbReference type="SAM" id="SignalP"/>
    </source>
</evidence>
<evidence type="ECO:0000313" key="3">
    <source>
        <dbReference type="Proteomes" id="UP001161325"/>
    </source>
</evidence>
<organism evidence="2 3">
    <name type="scientific">Roseisolibacter agri</name>
    <dbReference type="NCBI Taxonomy" id="2014610"/>
    <lineage>
        <taxon>Bacteria</taxon>
        <taxon>Pseudomonadati</taxon>
        <taxon>Gemmatimonadota</taxon>
        <taxon>Gemmatimonadia</taxon>
        <taxon>Gemmatimonadales</taxon>
        <taxon>Gemmatimonadaceae</taxon>
        <taxon>Roseisolibacter</taxon>
    </lineage>
</organism>
<sequence>MPSLMSIRHSLPAALAAAALTLCASEAGAQCPSTAIALTGNPSASVTLCMRVQDVLQMRTTSTLTAPATLTAAQFTASATPAGSSTYVPFGGKVNLEVAANRPFAVTVTGAFSGPGTKSASDALWSTTAGVFTNTARDVSAANAESNRTIPFAVTPAARAAWSQDVYFASRWVYETDRSGTYNLTLTFTLAAK</sequence>